<evidence type="ECO:0000256" key="2">
    <source>
        <dbReference type="RuleBase" id="RU000682"/>
    </source>
</evidence>
<dbReference type="Pfam" id="PF00581">
    <property type="entry name" value="Rhodanese"/>
    <property type="match status" value="1"/>
</dbReference>
<evidence type="ECO:0000256" key="1">
    <source>
        <dbReference type="PROSITE-ProRule" id="PRU00108"/>
    </source>
</evidence>
<feature type="domain" description="Homeobox" evidence="4">
    <location>
        <begin position="597"/>
        <end position="657"/>
    </location>
</feature>
<dbReference type="Gene3D" id="3.40.250.10">
    <property type="entry name" value="Rhodanese-like domain"/>
    <property type="match status" value="1"/>
</dbReference>
<proteinExistence type="predicted"/>
<dbReference type="Proteomes" id="UP001396898">
    <property type="component" value="Unassembled WGS sequence"/>
</dbReference>
<protein>
    <submittedName>
        <fullName evidence="6">Rhodanese-like protein</fullName>
    </submittedName>
</protein>
<feature type="domain" description="Rhodanese" evidence="5">
    <location>
        <begin position="693"/>
        <end position="719"/>
    </location>
</feature>
<feature type="region of interest" description="Disordered" evidence="3">
    <location>
        <begin position="347"/>
        <end position="380"/>
    </location>
</feature>
<dbReference type="PROSITE" id="PS50206">
    <property type="entry name" value="RHODANESE_3"/>
    <property type="match status" value="1"/>
</dbReference>
<dbReference type="SUPFAM" id="SSF52821">
    <property type="entry name" value="Rhodanese/Cell cycle control phosphatase"/>
    <property type="match status" value="1"/>
</dbReference>
<evidence type="ECO:0000259" key="4">
    <source>
        <dbReference type="PROSITE" id="PS50071"/>
    </source>
</evidence>
<feature type="region of interest" description="Disordered" evidence="3">
    <location>
        <begin position="499"/>
        <end position="577"/>
    </location>
</feature>
<accession>A0ABR1S6W5</accession>
<feature type="compositionally biased region" description="Polar residues" evidence="3">
    <location>
        <begin position="43"/>
        <end position="52"/>
    </location>
</feature>
<dbReference type="SUPFAM" id="SSF46689">
    <property type="entry name" value="Homeodomain-like"/>
    <property type="match status" value="1"/>
</dbReference>
<gene>
    <name evidence="6" type="ORF">PG991_004636</name>
</gene>
<dbReference type="InterPro" id="IPR001356">
    <property type="entry name" value="HD"/>
</dbReference>
<evidence type="ECO:0000259" key="5">
    <source>
        <dbReference type="PROSITE" id="PS50206"/>
    </source>
</evidence>
<feature type="region of interest" description="Disordered" evidence="3">
    <location>
        <begin position="939"/>
        <end position="969"/>
    </location>
</feature>
<dbReference type="PROSITE" id="PS50071">
    <property type="entry name" value="HOMEOBOX_2"/>
    <property type="match status" value="1"/>
</dbReference>
<feature type="compositionally biased region" description="Low complexity" evidence="3">
    <location>
        <begin position="516"/>
        <end position="544"/>
    </location>
</feature>
<comment type="subcellular location">
    <subcellularLocation>
        <location evidence="1 2">Nucleus</location>
    </subcellularLocation>
</comment>
<dbReference type="Pfam" id="PF00046">
    <property type="entry name" value="Homeodomain"/>
    <property type="match status" value="1"/>
</dbReference>
<dbReference type="InterPro" id="IPR036873">
    <property type="entry name" value="Rhodanese-like_dom_sf"/>
</dbReference>
<feature type="DNA-binding region" description="Homeobox" evidence="1">
    <location>
        <begin position="599"/>
        <end position="658"/>
    </location>
</feature>
<name>A0ABR1S6W5_9PEZI</name>
<dbReference type="EMBL" id="JAQQWI010000007">
    <property type="protein sequence ID" value="KAK8027580.1"/>
    <property type="molecule type" value="Genomic_DNA"/>
</dbReference>
<dbReference type="InterPro" id="IPR009057">
    <property type="entry name" value="Homeodomain-like_sf"/>
</dbReference>
<dbReference type="Gene3D" id="1.10.10.60">
    <property type="entry name" value="Homeodomain-like"/>
    <property type="match status" value="1"/>
</dbReference>
<dbReference type="InterPro" id="IPR001763">
    <property type="entry name" value="Rhodanese-like_dom"/>
</dbReference>
<keyword evidence="1 2" id="KW-0371">Homeobox</keyword>
<feature type="region of interest" description="Disordered" evidence="3">
    <location>
        <begin position="1"/>
        <end position="63"/>
    </location>
</feature>
<keyword evidence="1 2" id="KW-0238">DNA-binding</keyword>
<dbReference type="SMART" id="SM00389">
    <property type="entry name" value="HOX"/>
    <property type="match status" value="1"/>
</dbReference>
<sequence length="1044" mass="116442">MGDQPPYVTLRTRRPADGNSMSSGDSAVRGEVMHSVQRRNRSAPLTSAQYGSSVGDDRTPSATHDISRVSYHVKHLSDFAKSLEDVRTSLPLALSRRRVLTMGEPPQSAARAFPNRGRSQRYKKVQALLLHWRSDDLFVLPELEDLEQCLREDYSFDTDTFAIPSDNSHLELMMRVGSMIKEHESTDTLFIIYYGGHARIDDSRQSTWCAARNPDSPWLQWSAIQTLLERSLSDVLILLDCCAGAASATFPNGNSTTETISASSWDAIAPDPGRYSFTNALIEVLQEWKHRTYSAAMLHAEVLARLKHPRPIMLNGKHFEARSTPVHFMMTSNHKAPSIEMCRIVGDEMRPPSPPQELDVEASTPTGRSGGPQELLPPEPTEDIPHVMISLALEDNQSLDINAWESWLAAFPAIAKYVKVQGIFKSHSTLMLLSLPVMVWDLLPENLATNFIAFIRSNNLAVPKAGVSHSVETEIQMPGSEADSGSIFSGTTMMTGARKQDSVLPRDVVGQIPQETRTAASSRATSSLTGSSLFPSSSSASQGPSRKEWRPSPFGPPGRHSTAPASTLPRTTSSDAITRTMILNQARSSRKTYITSGDNIPDRPRLAPHVEGRLENYFQEDPAPTVAVKEFLASNLGIETTDIDIWFYHRREQQQVALRLQNLSIDSQRRNQTSDGIHMILPGHLNQLLETLLPNQMLIIDLRAPTEYQRSHIHGAINFRVPASFVQRASFDMIEKAIVDDASRDTFRRWAEFKCVVFYDRHIEFAWECPTADALIQRFKAQGWSGHGFIPKGHYREFSASFDKHIGGSRMSANASKYLQSLSERSMEKQVCSIGHPYSYYSQTDISFSQKDNHQDYCDWLRLVRDDDRAASTELVPAVKAERAEAMVQHQKDMEDEFERRLPSLYRKALELGVKTLENQPVDNWERKAPLVEHLSRGLEKMQEAGGGPRPPSSGDARHGLPSYPEKSRDAHFTADDYDVIDADHEHLPSDGAYQPKATSTGVDKAPSYSSGDPAGSTGDTQQKKGTSTGGRGRNLFKMLRSTR</sequence>
<feature type="compositionally biased region" description="Polar residues" evidence="3">
    <location>
        <begin position="1018"/>
        <end position="1027"/>
    </location>
</feature>
<evidence type="ECO:0000313" key="6">
    <source>
        <dbReference type="EMBL" id="KAK8027580.1"/>
    </source>
</evidence>
<keyword evidence="1 2" id="KW-0539">Nucleus</keyword>
<dbReference type="CDD" id="cd00086">
    <property type="entry name" value="homeodomain"/>
    <property type="match status" value="1"/>
</dbReference>
<organism evidence="6 7">
    <name type="scientific">Apiospora marii</name>
    <dbReference type="NCBI Taxonomy" id="335849"/>
    <lineage>
        <taxon>Eukaryota</taxon>
        <taxon>Fungi</taxon>
        <taxon>Dikarya</taxon>
        <taxon>Ascomycota</taxon>
        <taxon>Pezizomycotina</taxon>
        <taxon>Sordariomycetes</taxon>
        <taxon>Xylariomycetidae</taxon>
        <taxon>Amphisphaeriales</taxon>
        <taxon>Apiosporaceae</taxon>
        <taxon>Apiospora</taxon>
    </lineage>
</organism>
<feature type="region of interest" description="Disordered" evidence="3">
    <location>
        <begin position="986"/>
        <end position="1044"/>
    </location>
</feature>
<keyword evidence="7" id="KW-1185">Reference proteome</keyword>
<feature type="compositionally biased region" description="Polar residues" evidence="3">
    <location>
        <begin position="563"/>
        <end position="577"/>
    </location>
</feature>
<reference evidence="6 7" key="1">
    <citation type="submission" date="2023-01" db="EMBL/GenBank/DDBJ databases">
        <title>Analysis of 21 Apiospora genomes using comparative genomics revels a genus with tremendous synthesis potential of carbohydrate active enzymes and secondary metabolites.</title>
        <authorList>
            <person name="Sorensen T."/>
        </authorList>
    </citation>
    <scope>NUCLEOTIDE SEQUENCE [LARGE SCALE GENOMIC DNA]</scope>
    <source>
        <strain evidence="6 7">CBS 20057</strain>
    </source>
</reference>
<evidence type="ECO:0000313" key="7">
    <source>
        <dbReference type="Proteomes" id="UP001396898"/>
    </source>
</evidence>
<evidence type="ECO:0000256" key="3">
    <source>
        <dbReference type="SAM" id="MobiDB-lite"/>
    </source>
</evidence>
<comment type="caution">
    <text evidence="6">The sequence shown here is derived from an EMBL/GenBank/DDBJ whole genome shotgun (WGS) entry which is preliminary data.</text>
</comment>